<reference evidence="2" key="1">
    <citation type="submission" date="2009-07" db="EMBL/GenBank/DDBJ databases">
        <authorList>
            <person name="Weinstock G."/>
            <person name="Sodergren E."/>
            <person name="Clifton S."/>
            <person name="Fulton L."/>
            <person name="Fulton B."/>
            <person name="Courtney L."/>
            <person name="Fronick C."/>
            <person name="Harrison M."/>
            <person name="Strong C."/>
            <person name="Farmer C."/>
            <person name="Delahaunty K."/>
            <person name="Markovic C."/>
            <person name="Hall O."/>
            <person name="Minx P."/>
            <person name="Tomlinson C."/>
            <person name="Mitreva M."/>
            <person name="Nelson J."/>
            <person name="Hou S."/>
            <person name="Wollam A."/>
            <person name="Pepin K.H."/>
            <person name="Johnson M."/>
            <person name="Bhonagiri V."/>
            <person name="Nash W.E."/>
            <person name="Warren W."/>
            <person name="Chinwalla A."/>
            <person name="Mardis E.R."/>
            <person name="Wilson R.K."/>
        </authorList>
    </citation>
    <scope>NUCLEOTIDE SEQUENCE [LARGE SCALE GENOMIC DNA]</scope>
    <source>
        <strain evidence="2">DSM 14469</strain>
    </source>
</reference>
<keyword evidence="3" id="KW-1185">Reference proteome</keyword>
<proteinExistence type="predicted"/>
<accession>C6LE06</accession>
<protein>
    <submittedName>
        <fullName evidence="2">Uncharacterized protein</fullName>
    </submittedName>
</protein>
<gene>
    <name evidence="2" type="ORF">BRYFOR_06856</name>
</gene>
<sequence>MLLFAITLFLSFTAHSLRGFSPVSASAVFYASYQFIFSIEFYFAFYLRIIIHPFSSVVNRKFL</sequence>
<keyword evidence="1" id="KW-1133">Transmembrane helix</keyword>
<dbReference type="AlphaFoldDB" id="C6LE06"/>
<dbReference type="EMBL" id="ACCL02000007">
    <property type="protein sequence ID" value="EET61211.1"/>
    <property type="molecule type" value="Genomic_DNA"/>
</dbReference>
<keyword evidence="1" id="KW-0812">Transmembrane</keyword>
<dbReference type="Proteomes" id="UP000005561">
    <property type="component" value="Unassembled WGS sequence"/>
</dbReference>
<name>C6LE06_9FIRM</name>
<organism evidence="2 3">
    <name type="scientific">Marvinbryantia formatexigens DSM 14469</name>
    <dbReference type="NCBI Taxonomy" id="478749"/>
    <lineage>
        <taxon>Bacteria</taxon>
        <taxon>Bacillati</taxon>
        <taxon>Bacillota</taxon>
        <taxon>Clostridia</taxon>
        <taxon>Lachnospirales</taxon>
        <taxon>Lachnospiraceae</taxon>
        <taxon>Marvinbryantia</taxon>
    </lineage>
</organism>
<evidence type="ECO:0000256" key="1">
    <source>
        <dbReference type="SAM" id="Phobius"/>
    </source>
</evidence>
<evidence type="ECO:0000313" key="2">
    <source>
        <dbReference type="EMBL" id="EET61211.1"/>
    </source>
</evidence>
<comment type="caution">
    <text evidence="2">The sequence shown here is derived from an EMBL/GenBank/DDBJ whole genome shotgun (WGS) entry which is preliminary data.</text>
</comment>
<feature type="transmembrane region" description="Helical" evidence="1">
    <location>
        <begin position="35"/>
        <end position="51"/>
    </location>
</feature>
<keyword evidence="1" id="KW-0472">Membrane</keyword>
<evidence type="ECO:0000313" key="3">
    <source>
        <dbReference type="Proteomes" id="UP000005561"/>
    </source>
</evidence>